<evidence type="ECO:0000259" key="1">
    <source>
        <dbReference type="Pfam" id="PF16242"/>
    </source>
</evidence>
<organism evidence="2 3">
    <name type="scientific">Pseudorhizobium pelagicum</name>
    <dbReference type="NCBI Taxonomy" id="1509405"/>
    <lineage>
        <taxon>Bacteria</taxon>
        <taxon>Pseudomonadati</taxon>
        <taxon>Pseudomonadota</taxon>
        <taxon>Alphaproteobacteria</taxon>
        <taxon>Hyphomicrobiales</taxon>
        <taxon>Rhizobiaceae</taxon>
        <taxon>Rhizobium/Agrobacterium group</taxon>
        <taxon>Pseudorhizobium</taxon>
    </lineage>
</organism>
<dbReference type="Gene3D" id="2.30.110.10">
    <property type="entry name" value="Electron Transport, Fmn-binding Protein, Chain A"/>
    <property type="match status" value="1"/>
</dbReference>
<proteinExistence type="predicted"/>
<dbReference type="OrthoDB" id="1432662at2"/>
<dbReference type="InterPro" id="IPR012349">
    <property type="entry name" value="Split_barrel_FMN-bd"/>
</dbReference>
<dbReference type="Proteomes" id="UP000052167">
    <property type="component" value="Unassembled WGS sequence"/>
</dbReference>
<name>A0A922T8F6_9HYPH</name>
<feature type="domain" description="General stress protein FMN-binding split barrel" evidence="1">
    <location>
        <begin position="7"/>
        <end position="131"/>
    </location>
</feature>
<evidence type="ECO:0000313" key="3">
    <source>
        <dbReference type="Proteomes" id="UP000052167"/>
    </source>
</evidence>
<sequence length="138" mass="15621">MSSKTLAEISAVMRDIDITMLSTHAENGAIAARPMSNNRDVDYDGDSYYFTWEDSHMIGEIGRDANVSLGLQSDKHFLIAVEGKAEVVRDRSAFKDHWNPDLDKWFENGMETPGVAMIKVRATRIHYWQGEEEGEIVL</sequence>
<comment type="caution">
    <text evidence="2">The sequence shown here is derived from an EMBL/GenBank/DDBJ whole genome shotgun (WGS) entry which is preliminary data.</text>
</comment>
<dbReference type="PANTHER" id="PTHR34818:SF1">
    <property type="entry name" value="PROTEIN BLI-3"/>
    <property type="match status" value="1"/>
</dbReference>
<evidence type="ECO:0000313" key="2">
    <source>
        <dbReference type="EMBL" id="KEQ10653.1"/>
    </source>
</evidence>
<gene>
    <name evidence="2" type="ORF">GV68_10370</name>
</gene>
<dbReference type="AlphaFoldDB" id="A0A922T8F6"/>
<dbReference type="EMBL" id="JOKJ01000002">
    <property type="protein sequence ID" value="KEQ10653.1"/>
    <property type="molecule type" value="Genomic_DNA"/>
</dbReference>
<dbReference type="Pfam" id="PF16242">
    <property type="entry name" value="Pyrid_ox_like"/>
    <property type="match status" value="1"/>
</dbReference>
<dbReference type="PANTHER" id="PTHR34818">
    <property type="entry name" value="PROTEIN BLI-3"/>
    <property type="match status" value="1"/>
</dbReference>
<dbReference type="RefSeq" id="WP_037162468.1">
    <property type="nucleotide sequence ID" value="NZ_CAJXID010000018.1"/>
</dbReference>
<reference evidence="2 3" key="1">
    <citation type="submission" date="2014-06" db="EMBL/GenBank/DDBJ databases">
        <title>Rhizobium pelagicum/R2-400B4.</title>
        <authorList>
            <person name="Kimes N.E."/>
            <person name="Lopez-Perez M."/>
        </authorList>
    </citation>
    <scope>NUCLEOTIDE SEQUENCE [LARGE SCALE GENOMIC DNA]</scope>
    <source>
        <strain evidence="2 3">R2-400B4</strain>
    </source>
</reference>
<dbReference type="InterPro" id="IPR052917">
    <property type="entry name" value="Stress-Dev_Protein"/>
</dbReference>
<accession>A0A922T8F6</accession>
<keyword evidence="3" id="KW-1185">Reference proteome</keyword>
<dbReference type="InterPro" id="IPR038725">
    <property type="entry name" value="YdaG_split_barrel_FMN-bd"/>
</dbReference>
<protein>
    <submittedName>
        <fullName evidence="2">Pyridoxamine 5'-phosphate oxidase</fullName>
    </submittedName>
</protein>
<dbReference type="SUPFAM" id="SSF50475">
    <property type="entry name" value="FMN-binding split barrel"/>
    <property type="match status" value="1"/>
</dbReference>